<dbReference type="OrthoDB" id="17678at2759"/>
<feature type="region of interest" description="Disordered" evidence="12">
    <location>
        <begin position="572"/>
        <end position="594"/>
    </location>
</feature>
<evidence type="ECO:0000256" key="6">
    <source>
        <dbReference type="ARBA" id="ARBA00022946"/>
    </source>
</evidence>
<evidence type="ECO:0000256" key="1">
    <source>
        <dbReference type="ARBA" id="ARBA00004141"/>
    </source>
</evidence>
<dbReference type="PANTHER" id="PTHR31068:SF1">
    <property type="entry name" value="MITOCHONDRIAL DISTRIBUTION AND MORPHOLOGY PROTEIN 32"/>
    <property type="match status" value="1"/>
</dbReference>
<protein>
    <recommendedName>
        <fullName evidence="11">Mitochondrial distribution and morphology protein 32</fullName>
    </recommendedName>
</protein>
<keyword evidence="4 13" id="KW-0812">Transmembrane</keyword>
<evidence type="ECO:0000256" key="12">
    <source>
        <dbReference type="SAM" id="MobiDB-lite"/>
    </source>
</evidence>
<keyword evidence="7 13" id="KW-1133">Transmembrane helix</keyword>
<evidence type="ECO:0000256" key="4">
    <source>
        <dbReference type="ARBA" id="ARBA00022692"/>
    </source>
</evidence>
<proteinExistence type="inferred from homology"/>
<evidence type="ECO:0000256" key="3">
    <source>
        <dbReference type="ARBA" id="ARBA00005687"/>
    </source>
</evidence>
<evidence type="ECO:0000256" key="2">
    <source>
        <dbReference type="ARBA" id="ARBA00004273"/>
    </source>
</evidence>
<comment type="function">
    <text evidence="10">Involved in the organization of the mitochondrial membranes and the global structure of the mitochondria. Also required for mitochondrial distribution and mobility as well as for the maintenance of mitochondrial DNA nucleoids structures.</text>
</comment>
<evidence type="ECO:0000256" key="7">
    <source>
        <dbReference type="ARBA" id="ARBA00022989"/>
    </source>
</evidence>
<accession>A0A1E4SVQ8</accession>
<evidence type="ECO:0000256" key="8">
    <source>
        <dbReference type="ARBA" id="ARBA00023128"/>
    </source>
</evidence>
<keyword evidence="8" id="KW-0496">Mitochondrion</keyword>
<dbReference type="GO" id="GO:0005743">
    <property type="term" value="C:mitochondrial inner membrane"/>
    <property type="evidence" value="ECO:0007669"/>
    <property type="project" value="UniProtKB-SubCell"/>
</dbReference>
<evidence type="ECO:0000256" key="13">
    <source>
        <dbReference type="SAM" id="Phobius"/>
    </source>
</evidence>
<keyword evidence="6" id="KW-0809">Transit peptide</keyword>
<gene>
    <name evidence="14" type="ORF">CANARDRAFT_29822</name>
</gene>
<dbReference type="AlphaFoldDB" id="A0A1E4SVQ8"/>
<dbReference type="PANTHER" id="PTHR31068">
    <property type="entry name" value="MITOCHONDRIAL DISTRIBUTION AND MORPHOLOGY PROTEIN 31"/>
    <property type="match status" value="1"/>
</dbReference>
<evidence type="ECO:0000256" key="5">
    <source>
        <dbReference type="ARBA" id="ARBA00022792"/>
    </source>
</evidence>
<evidence type="ECO:0000256" key="9">
    <source>
        <dbReference type="ARBA" id="ARBA00023136"/>
    </source>
</evidence>
<comment type="similarity">
    <text evidence="3">Belongs to the MDM31/MDM32 family.</text>
</comment>
<feature type="transmembrane region" description="Helical" evidence="13">
    <location>
        <begin position="703"/>
        <end position="722"/>
    </location>
</feature>
<sequence length="723" mass="82445">MLRLLRQSSPGLVHRPLSVLPFRPTPLTPLRQFSLALHRSTPIKSNFRTPSSILLYQSQLFNRDSFIRYNSTKRDSDEQQQQPQPQHPSTSGNLKRQEFLAKFKPNKNFLTVWKLRLKWMLLRSNRPFNIDELTAFVSWILMGNFIWILIGTTTFVGLIVYIVNLISNSSFGDVINNKWILEKLITLDNKLIIEPSNTMDFKAEFKDGAIEFSNLIVKSPNTTDGGIKYEFIIDKIRFTLSLSKWLDGKGLIKDVSLTGVNGNVDLHKFSKNSKSFICTLDDSFPENYTFEKIEIHDLKAKITQFTDIETLQVIEFNIFTCNLDKLRSNWVTYDFLNATSLSGSLNGSLFTLHKLQKNQLAHFSALDEYPSNDSSSSSILPTVLTRHSYDDDEPYKKITRLRIDQLDISYLHNLKYSKLNWIQSGKVELVIDIMLPNEDKEDSVLTTSETIWNSLKFKINDIINDSMTTIMKTDTTTTETTKSPTLSPTPIAPATATATATTNNDTTQNKYLVMDIKLIFNELKATLPSNPPHSSLTSIPYISQIDLKSLVTFINDKKYGLSKILNNSSNYSNHQLNQDDENPFDGSQLPNNSLNNPTNSLVNDGSLALYSDSSIPPIKFRLVYNLNDFEYLDLVSLLSFSDLSLPSTTTTESIDPKLMKMFKNTSKFIDLTVFEILSYLMLYKEEISIRLIELYSKRSNFEIFFNNLILGNLILVGLGTFVI</sequence>
<dbReference type="GO" id="GO:0007005">
    <property type="term" value="P:mitochondrion organization"/>
    <property type="evidence" value="ECO:0007669"/>
    <property type="project" value="InterPro"/>
</dbReference>
<feature type="transmembrane region" description="Helical" evidence="13">
    <location>
        <begin position="133"/>
        <end position="163"/>
    </location>
</feature>
<name>A0A1E4SVQ8_9ASCO</name>
<dbReference type="GO" id="GO:0000001">
    <property type="term" value="P:mitochondrion inheritance"/>
    <property type="evidence" value="ECO:0007669"/>
    <property type="project" value="InterPro"/>
</dbReference>
<evidence type="ECO:0000256" key="11">
    <source>
        <dbReference type="ARBA" id="ARBA00040573"/>
    </source>
</evidence>
<organism evidence="14 15">
    <name type="scientific">[Candida] arabinofermentans NRRL YB-2248</name>
    <dbReference type="NCBI Taxonomy" id="983967"/>
    <lineage>
        <taxon>Eukaryota</taxon>
        <taxon>Fungi</taxon>
        <taxon>Dikarya</taxon>
        <taxon>Ascomycota</taxon>
        <taxon>Saccharomycotina</taxon>
        <taxon>Pichiomycetes</taxon>
        <taxon>Pichiales</taxon>
        <taxon>Pichiaceae</taxon>
        <taxon>Ogataea</taxon>
        <taxon>Ogataea/Candida clade</taxon>
    </lineage>
</organism>
<dbReference type="EMBL" id="KV453862">
    <property type="protein sequence ID" value="ODV83590.1"/>
    <property type="molecule type" value="Genomic_DNA"/>
</dbReference>
<comment type="subcellular location">
    <subcellularLocation>
        <location evidence="1">Membrane</location>
        <topology evidence="1">Multi-pass membrane protein</topology>
    </subcellularLocation>
    <subcellularLocation>
        <location evidence="2">Mitochondrion inner membrane</location>
    </subcellularLocation>
</comment>
<keyword evidence="9 13" id="KW-0472">Membrane</keyword>
<keyword evidence="15" id="KW-1185">Reference proteome</keyword>
<dbReference type="Pfam" id="PF08118">
    <property type="entry name" value="MDM31_MDM32"/>
    <property type="match status" value="2"/>
</dbReference>
<dbReference type="Proteomes" id="UP000094801">
    <property type="component" value="Unassembled WGS sequence"/>
</dbReference>
<evidence type="ECO:0000313" key="14">
    <source>
        <dbReference type="EMBL" id="ODV83590.1"/>
    </source>
</evidence>
<reference evidence="15" key="1">
    <citation type="submission" date="2016-04" db="EMBL/GenBank/DDBJ databases">
        <title>Comparative genomics of biotechnologically important yeasts.</title>
        <authorList>
            <consortium name="DOE Joint Genome Institute"/>
            <person name="Riley R."/>
            <person name="Haridas S."/>
            <person name="Wolfe K.H."/>
            <person name="Lopes M.R."/>
            <person name="Hittinger C.T."/>
            <person name="Goker M."/>
            <person name="Salamov A."/>
            <person name="Wisecaver J."/>
            <person name="Long T.M."/>
            <person name="Aerts A.L."/>
            <person name="Barry K."/>
            <person name="Choi C."/>
            <person name="Clum A."/>
            <person name="Coughlan A.Y."/>
            <person name="Deshpande S."/>
            <person name="Douglass A.P."/>
            <person name="Hanson S.J."/>
            <person name="Klenk H.-P."/>
            <person name="Labutti K."/>
            <person name="Lapidus A."/>
            <person name="Lindquist E."/>
            <person name="Lipzen A."/>
            <person name="Meier-Kolthoff J.P."/>
            <person name="Ohm R.A."/>
            <person name="Otillar R.P."/>
            <person name="Pangilinan J."/>
            <person name="Peng Y."/>
            <person name="Rokas A."/>
            <person name="Rosa C.A."/>
            <person name="Scheuner C."/>
            <person name="Sibirny A.A."/>
            <person name="Slot J.C."/>
            <person name="Stielow J.B."/>
            <person name="Sun H."/>
            <person name="Kurtzman C.P."/>
            <person name="Blackwell M."/>
            <person name="Grigoriev I.V."/>
            <person name="Jeffries T.W."/>
        </authorList>
    </citation>
    <scope>NUCLEOTIDE SEQUENCE [LARGE SCALE GENOMIC DNA]</scope>
    <source>
        <strain evidence="15">NRRL YB-2248</strain>
    </source>
</reference>
<dbReference type="InterPro" id="IPR012571">
    <property type="entry name" value="Mdm31/Mdm32"/>
</dbReference>
<evidence type="ECO:0000313" key="15">
    <source>
        <dbReference type="Proteomes" id="UP000094801"/>
    </source>
</evidence>
<feature type="region of interest" description="Disordered" evidence="12">
    <location>
        <begin position="72"/>
        <end position="93"/>
    </location>
</feature>
<keyword evidence="5" id="KW-0999">Mitochondrion inner membrane</keyword>
<evidence type="ECO:0000256" key="10">
    <source>
        <dbReference type="ARBA" id="ARBA00025191"/>
    </source>
</evidence>